<evidence type="ECO:0000256" key="1">
    <source>
        <dbReference type="SAM" id="MobiDB-lite"/>
    </source>
</evidence>
<reference evidence="3" key="1">
    <citation type="submission" date="2020-02" db="EMBL/GenBank/DDBJ databases">
        <authorList>
            <person name="Meier V. D."/>
        </authorList>
    </citation>
    <scope>NUCLEOTIDE SEQUENCE</scope>
    <source>
        <strain evidence="3">AVDCRST_MAG64</strain>
    </source>
</reference>
<feature type="region of interest" description="Disordered" evidence="1">
    <location>
        <begin position="42"/>
        <end position="61"/>
    </location>
</feature>
<dbReference type="NCBIfam" id="TIGR02595">
    <property type="entry name" value="PEP_CTERM"/>
    <property type="match status" value="1"/>
</dbReference>
<feature type="chain" id="PRO_5026902265" description="PEP-CTERM protein-sorting domain-containing protein" evidence="2">
    <location>
        <begin position="22"/>
        <end position="334"/>
    </location>
</feature>
<proteinExistence type="predicted"/>
<evidence type="ECO:0008006" key="4">
    <source>
        <dbReference type="Google" id="ProtNLM"/>
    </source>
</evidence>
<evidence type="ECO:0000256" key="2">
    <source>
        <dbReference type="SAM" id="SignalP"/>
    </source>
</evidence>
<keyword evidence="2" id="KW-0732">Signal</keyword>
<organism evidence="3">
    <name type="scientific">uncultured Phycisphaerae bacterium</name>
    <dbReference type="NCBI Taxonomy" id="904963"/>
    <lineage>
        <taxon>Bacteria</taxon>
        <taxon>Pseudomonadati</taxon>
        <taxon>Planctomycetota</taxon>
        <taxon>Phycisphaerae</taxon>
        <taxon>environmental samples</taxon>
    </lineage>
</organism>
<gene>
    <name evidence="3" type="ORF">AVDCRST_MAG64-3017</name>
</gene>
<dbReference type="EMBL" id="CADCUQ010000693">
    <property type="protein sequence ID" value="CAA9423277.1"/>
    <property type="molecule type" value="Genomic_DNA"/>
</dbReference>
<dbReference type="InterPro" id="IPR013424">
    <property type="entry name" value="Ice-binding_C"/>
</dbReference>
<dbReference type="AlphaFoldDB" id="A0A6J4PTA4"/>
<evidence type="ECO:0000313" key="3">
    <source>
        <dbReference type="EMBL" id="CAA9423277.1"/>
    </source>
</evidence>
<name>A0A6J4PTA4_9BACT</name>
<feature type="signal peptide" evidence="2">
    <location>
        <begin position="1"/>
        <end position="21"/>
    </location>
</feature>
<sequence length="334" mass="34830">MRTRMSLGVSLFAAAVGGLLAAGTASAAAVPETTSVPSNWYRADAVNGSDPSGTPNPQPDPNTYFQTWADVSGNNRNATQANVNRRPTFRPADPAVPGSFPVVRFNLNGDVPAADGSAYSADEFFYFLGRLANTDASKLTVFAVGNENRAGGTARNTVVSTRNGSGGFLLGYNNSSTSTAYAHIGRSMVPSGGVQTDALEADGFNLAVLSRDGLTTTLSHYTDLGSGGTTATWNGFTPSTLTLANGTTEITQIATEGGVNYFFGDLAELIIYDENQLGLAERDAVVRYLGEKYAITAAANVPEPTSLAAVAVGGLWLLRRRRPATAGPNGIDRT</sequence>
<accession>A0A6J4PTA4</accession>
<protein>
    <recommendedName>
        <fullName evidence="4">PEP-CTERM protein-sorting domain-containing protein</fullName>
    </recommendedName>
</protein>